<accession>A0ABT2BQU5</accession>
<dbReference type="RefSeq" id="WP_258858420.1">
    <property type="nucleotide sequence ID" value="NZ_JANUGV010000010.1"/>
</dbReference>
<evidence type="ECO:0000256" key="3">
    <source>
        <dbReference type="SAM" id="MobiDB-lite"/>
    </source>
</evidence>
<dbReference type="PANTHER" id="PTHR30629:SF2">
    <property type="entry name" value="PROPHAGE INTEGRASE INTS-RELATED"/>
    <property type="match status" value="1"/>
</dbReference>
<feature type="domain" description="Integrase DNA-binding" evidence="4">
    <location>
        <begin position="8"/>
        <end position="92"/>
    </location>
</feature>
<evidence type="ECO:0000256" key="2">
    <source>
        <dbReference type="ARBA" id="ARBA00022908"/>
    </source>
</evidence>
<evidence type="ECO:0000259" key="4">
    <source>
        <dbReference type="Pfam" id="PF13356"/>
    </source>
</evidence>
<dbReference type="Gene3D" id="3.30.160.390">
    <property type="entry name" value="Integrase, DNA-binding domain"/>
    <property type="match status" value="1"/>
</dbReference>
<evidence type="ECO:0000313" key="6">
    <source>
        <dbReference type="Proteomes" id="UP001205861"/>
    </source>
</evidence>
<gene>
    <name evidence="5" type="ORF">NX773_22220</name>
</gene>
<dbReference type="GO" id="GO:0003677">
    <property type="term" value="F:DNA binding"/>
    <property type="evidence" value="ECO:0007669"/>
    <property type="project" value="UniProtKB-KW"/>
</dbReference>
<dbReference type="EMBL" id="JANUGV010000010">
    <property type="protein sequence ID" value="MCS0610885.1"/>
    <property type="molecule type" value="Genomic_DNA"/>
</dbReference>
<dbReference type="Proteomes" id="UP001205861">
    <property type="component" value="Unassembled WGS sequence"/>
</dbReference>
<evidence type="ECO:0000313" key="5">
    <source>
        <dbReference type="EMBL" id="MCS0610885.1"/>
    </source>
</evidence>
<feature type="compositionally biased region" description="Basic and acidic residues" evidence="3">
    <location>
        <begin position="80"/>
        <end position="89"/>
    </location>
</feature>
<dbReference type="InterPro" id="IPR050808">
    <property type="entry name" value="Phage_Integrase"/>
</dbReference>
<evidence type="ECO:0000256" key="1">
    <source>
        <dbReference type="ARBA" id="ARBA00008857"/>
    </source>
</evidence>
<dbReference type="InterPro" id="IPR025166">
    <property type="entry name" value="Integrase_DNA_bind_dom"/>
</dbReference>
<sequence>MPKQVVPLTDARLRSARPKDKPYKLFDRGGLYLAIQPNGSKLWCMKYRQSNGKENKLHFGTYPYVSLAQARQQRDEARSILERGDDPGRVKASQSRLARLASEGGDIND</sequence>
<dbReference type="InterPro" id="IPR038488">
    <property type="entry name" value="Integrase_DNA-bd_sf"/>
</dbReference>
<organism evidence="5 6">
    <name type="scientific">Massilia solisilvae</name>
    <dbReference type="NCBI Taxonomy" id="1811225"/>
    <lineage>
        <taxon>Bacteria</taxon>
        <taxon>Pseudomonadati</taxon>
        <taxon>Pseudomonadota</taxon>
        <taxon>Betaproteobacteria</taxon>
        <taxon>Burkholderiales</taxon>
        <taxon>Oxalobacteraceae</taxon>
        <taxon>Telluria group</taxon>
        <taxon>Massilia</taxon>
    </lineage>
</organism>
<keyword evidence="6" id="KW-1185">Reference proteome</keyword>
<name>A0ABT2BQU5_9BURK</name>
<proteinExistence type="inferred from homology"/>
<dbReference type="Pfam" id="PF13356">
    <property type="entry name" value="Arm-DNA-bind_3"/>
    <property type="match status" value="1"/>
</dbReference>
<comment type="caution">
    <text evidence="5">The sequence shown here is derived from an EMBL/GenBank/DDBJ whole genome shotgun (WGS) entry which is preliminary data.</text>
</comment>
<feature type="region of interest" description="Disordered" evidence="3">
    <location>
        <begin position="80"/>
        <end position="109"/>
    </location>
</feature>
<comment type="similarity">
    <text evidence="1">Belongs to the 'phage' integrase family.</text>
</comment>
<keyword evidence="2" id="KW-0229">DNA integration</keyword>
<protein>
    <submittedName>
        <fullName evidence="5">Arm DNA-binding domain-containing protein</fullName>
    </submittedName>
</protein>
<keyword evidence="5" id="KW-0238">DNA-binding</keyword>
<reference evidence="5 6" key="1">
    <citation type="submission" date="2022-08" db="EMBL/GenBank/DDBJ databases">
        <title>Reclassification of Massilia species as members of the genera Telluria, Duganella, Pseudoduganella, Mokoshia gen. nov. and Zemynaea gen. nov. using orthogonal and non-orthogonal genome-based approaches.</title>
        <authorList>
            <person name="Bowman J.P."/>
        </authorList>
    </citation>
    <scope>NUCLEOTIDE SEQUENCE [LARGE SCALE GENOMIC DNA]</scope>
    <source>
        <strain evidence="5 6">JCM 31607</strain>
    </source>
</reference>
<dbReference type="PANTHER" id="PTHR30629">
    <property type="entry name" value="PROPHAGE INTEGRASE"/>
    <property type="match status" value="1"/>
</dbReference>